<dbReference type="Gene3D" id="3.90.1150.10">
    <property type="entry name" value="Aspartate Aminotransferase, domain 1"/>
    <property type="match status" value="1"/>
</dbReference>
<evidence type="ECO:0000313" key="6">
    <source>
        <dbReference type="Proteomes" id="UP000540568"/>
    </source>
</evidence>
<gene>
    <name evidence="5" type="ORF">FHX71_003120</name>
</gene>
<evidence type="ECO:0000256" key="4">
    <source>
        <dbReference type="RuleBase" id="RU003560"/>
    </source>
</evidence>
<dbReference type="InterPro" id="IPR015421">
    <property type="entry name" value="PyrdxlP-dep_Trfase_major"/>
</dbReference>
<protein>
    <submittedName>
        <fullName evidence="5">2,2-dialkylglycine decarboxylase (Pyruvate)</fullName>
        <ecNumber evidence="5">4.1.1.64</ecNumber>
    </submittedName>
</protein>
<evidence type="ECO:0000256" key="3">
    <source>
        <dbReference type="ARBA" id="ARBA00022898"/>
    </source>
</evidence>
<dbReference type="InterPro" id="IPR015422">
    <property type="entry name" value="PyrdxlP-dep_Trfase_small"/>
</dbReference>
<evidence type="ECO:0000256" key="2">
    <source>
        <dbReference type="ARBA" id="ARBA00008954"/>
    </source>
</evidence>
<proteinExistence type="inferred from homology"/>
<dbReference type="GO" id="GO:0008483">
    <property type="term" value="F:transaminase activity"/>
    <property type="evidence" value="ECO:0007669"/>
    <property type="project" value="InterPro"/>
</dbReference>
<dbReference type="RefSeq" id="WP_220489697.1">
    <property type="nucleotide sequence ID" value="NZ_BAAATF010000003.1"/>
</dbReference>
<keyword evidence="5" id="KW-0456">Lyase</keyword>
<reference evidence="5 6" key="1">
    <citation type="submission" date="2020-07" db="EMBL/GenBank/DDBJ databases">
        <title>Sequencing the genomes of 1000 actinobacteria strains.</title>
        <authorList>
            <person name="Klenk H.-P."/>
        </authorList>
    </citation>
    <scope>NUCLEOTIDE SEQUENCE [LARGE SCALE GENOMIC DNA]</scope>
    <source>
        <strain evidence="5 6">DSM 44121</strain>
    </source>
</reference>
<comment type="cofactor">
    <cofactor evidence="1">
        <name>pyridoxal 5'-phosphate</name>
        <dbReference type="ChEBI" id="CHEBI:597326"/>
    </cofactor>
</comment>
<dbReference type="PROSITE" id="PS00600">
    <property type="entry name" value="AA_TRANSFER_CLASS_3"/>
    <property type="match status" value="1"/>
</dbReference>
<dbReference type="InterPro" id="IPR049704">
    <property type="entry name" value="Aminotrans_3_PPA_site"/>
</dbReference>
<keyword evidence="5" id="KW-0670">Pyruvate</keyword>
<dbReference type="SUPFAM" id="SSF53383">
    <property type="entry name" value="PLP-dependent transferases"/>
    <property type="match status" value="1"/>
</dbReference>
<keyword evidence="6" id="KW-1185">Reference proteome</keyword>
<dbReference type="InterPro" id="IPR005814">
    <property type="entry name" value="Aminotrans_3"/>
</dbReference>
<evidence type="ECO:0000256" key="1">
    <source>
        <dbReference type="ARBA" id="ARBA00001933"/>
    </source>
</evidence>
<dbReference type="GO" id="GO:0047432">
    <property type="term" value="F:2,2-dialkylglycine decarboxylase (pyruvate) activity"/>
    <property type="evidence" value="ECO:0007669"/>
    <property type="project" value="UniProtKB-EC"/>
</dbReference>
<dbReference type="Gene3D" id="3.40.640.10">
    <property type="entry name" value="Type I PLP-dependent aspartate aminotransferase-like (Major domain)"/>
    <property type="match status" value="1"/>
</dbReference>
<dbReference type="PANTHER" id="PTHR45688">
    <property type="match status" value="1"/>
</dbReference>
<dbReference type="EMBL" id="JACGWV010000001">
    <property type="protein sequence ID" value="MBA8809178.1"/>
    <property type="molecule type" value="Genomic_DNA"/>
</dbReference>
<keyword evidence="3 4" id="KW-0663">Pyridoxal phosphate</keyword>
<comment type="caution">
    <text evidence="5">The sequence shown here is derived from an EMBL/GenBank/DDBJ whole genome shotgun (WGS) entry which is preliminary data.</text>
</comment>
<sequence>MTFRDMTFQDEADRLLIRYGPSFSPRLIERAEGAYVYDSEGTPILDFTSGQMSSILGHAHPDIVATVSSAVASLDHLFSGMLSAPVLGLADRLTATLPDGLDKALLLSTGAESNEAAIKLAKLFTGRYEIVSFDRSWHGMTQGAASATFSAGRRGYGPPTPGNLALPTPNAYRSPFRNGDGSYDWEAELAYGFALVDQQSAGSLAACVVEPILSSGGIIDLPPGYLRRLKEMCEERGMLLILDEAQTGLGRTGTMYAFERDGVTPDLLTLSKTLGAGLPVAAVVTSAEIEQVCHERGFLFYTTHVSDPLAAAVGLTVLDVIEREGLVERAARLGEQLTGRLLALRDTYDVVGDVRGRGLLQGVELVQDKVSKAPADALGNAVTAACLDRGLHMNIVQLPGMGGIFRIAPPLTISEDDLHGGVDILEASLKEVLDR</sequence>
<dbReference type="CDD" id="cd00610">
    <property type="entry name" value="OAT_like"/>
    <property type="match status" value="1"/>
</dbReference>
<dbReference type="AlphaFoldDB" id="A0A7W3JAC2"/>
<dbReference type="Pfam" id="PF00202">
    <property type="entry name" value="Aminotran_3"/>
    <property type="match status" value="1"/>
</dbReference>
<dbReference type="Proteomes" id="UP000540568">
    <property type="component" value="Unassembled WGS sequence"/>
</dbReference>
<dbReference type="EC" id="4.1.1.64" evidence="5"/>
<comment type="similarity">
    <text evidence="2 4">Belongs to the class-III pyridoxal-phosphate-dependent aminotransferase family.</text>
</comment>
<organism evidence="5 6">
    <name type="scientific">Promicromonospora sukumoe</name>
    <dbReference type="NCBI Taxonomy" id="88382"/>
    <lineage>
        <taxon>Bacteria</taxon>
        <taxon>Bacillati</taxon>
        <taxon>Actinomycetota</taxon>
        <taxon>Actinomycetes</taxon>
        <taxon>Micrococcales</taxon>
        <taxon>Promicromonosporaceae</taxon>
        <taxon>Promicromonospora</taxon>
    </lineage>
</organism>
<name>A0A7W3JAC2_9MICO</name>
<evidence type="ECO:0000313" key="5">
    <source>
        <dbReference type="EMBL" id="MBA8809178.1"/>
    </source>
</evidence>
<accession>A0A7W3JAC2</accession>
<dbReference type="PANTHER" id="PTHR45688:SF13">
    <property type="entry name" value="ALANINE--GLYOXYLATE AMINOTRANSFERASE 2-LIKE"/>
    <property type="match status" value="1"/>
</dbReference>
<dbReference type="GO" id="GO:0030170">
    <property type="term" value="F:pyridoxal phosphate binding"/>
    <property type="evidence" value="ECO:0007669"/>
    <property type="project" value="InterPro"/>
</dbReference>
<dbReference type="InterPro" id="IPR015424">
    <property type="entry name" value="PyrdxlP-dep_Trfase"/>
</dbReference>
<dbReference type="PIRSF" id="PIRSF000521">
    <property type="entry name" value="Transaminase_4ab_Lys_Orn"/>
    <property type="match status" value="1"/>
</dbReference>
<dbReference type="FunFam" id="3.40.640.10:FF:000004">
    <property type="entry name" value="Acetylornithine aminotransferase"/>
    <property type="match status" value="1"/>
</dbReference>